<comment type="similarity">
    <text evidence="1">Belongs to the peptidase M17 family.</text>
</comment>
<dbReference type="InterPro" id="IPR000819">
    <property type="entry name" value="Peptidase_M17_C"/>
</dbReference>
<dbReference type="EMBL" id="SLZW01000001">
    <property type="protein sequence ID" value="TCS64751.1"/>
    <property type="molecule type" value="Genomic_DNA"/>
</dbReference>
<keyword evidence="4" id="KW-0378">Hydrolase</keyword>
<evidence type="ECO:0000256" key="5">
    <source>
        <dbReference type="ARBA" id="ARBA00023211"/>
    </source>
</evidence>
<evidence type="ECO:0000313" key="7">
    <source>
        <dbReference type="EMBL" id="TCS64751.1"/>
    </source>
</evidence>
<dbReference type="InterPro" id="IPR011356">
    <property type="entry name" value="Leucine_aapep/pepB"/>
</dbReference>
<dbReference type="Gene3D" id="3.40.630.10">
    <property type="entry name" value="Zn peptidases"/>
    <property type="match status" value="1"/>
</dbReference>
<keyword evidence="5" id="KW-0464">Manganese</keyword>
<keyword evidence="2 7" id="KW-0031">Aminopeptidase</keyword>
<evidence type="ECO:0000256" key="3">
    <source>
        <dbReference type="ARBA" id="ARBA00022670"/>
    </source>
</evidence>
<dbReference type="Pfam" id="PF21337">
    <property type="entry name" value="Peptidase_M17_N_1"/>
    <property type="match status" value="1"/>
</dbReference>
<evidence type="ECO:0000256" key="2">
    <source>
        <dbReference type="ARBA" id="ARBA00022438"/>
    </source>
</evidence>
<dbReference type="CDD" id="cd00433">
    <property type="entry name" value="Peptidase_M17"/>
    <property type="match status" value="1"/>
</dbReference>
<keyword evidence="3" id="KW-0645">Protease</keyword>
<gene>
    <name evidence="7" type="ORF">EDD55_10178</name>
</gene>
<keyword evidence="8" id="KW-1185">Reference proteome</keyword>
<accession>A0A4V2UP64</accession>
<dbReference type="PROSITE" id="PS00631">
    <property type="entry name" value="CYTOSOL_AP"/>
    <property type="match status" value="1"/>
</dbReference>
<name>A0A4V2UP64_9PROT</name>
<dbReference type="GO" id="GO:0070006">
    <property type="term" value="F:metalloaminopeptidase activity"/>
    <property type="evidence" value="ECO:0007669"/>
    <property type="project" value="InterPro"/>
</dbReference>
<dbReference type="PANTHER" id="PTHR11963">
    <property type="entry name" value="LEUCINE AMINOPEPTIDASE-RELATED"/>
    <property type="match status" value="1"/>
</dbReference>
<reference evidence="7 8" key="1">
    <citation type="submission" date="2019-03" db="EMBL/GenBank/DDBJ databases">
        <title>Genomic Encyclopedia of Type Strains, Phase IV (KMG-IV): sequencing the most valuable type-strain genomes for metagenomic binning, comparative biology and taxonomic classification.</title>
        <authorList>
            <person name="Goeker M."/>
        </authorList>
    </citation>
    <scope>NUCLEOTIDE SEQUENCE [LARGE SCALE GENOMIC DNA]</scope>
    <source>
        <strain evidence="7 8">DSM 101688</strain>
    </source>
</reference>
<dbReference type="PANTHER" id="PTHR11963:SF20">
    <property type="entry name" value="PEPTIDASE B"/>
    <property type="match status" value="1"/>
</dbReference>
<dbReference type="GO" id="GO:0030145">
    <property type="term" value="F:manganese ion binding"/>
    <property type="evidence" value="ECO:0007669"/>
    <property type="project" value="InterPro"/>
</dbReference>
<dbReference type="GO" id="GO:0005737">
    <property type="term" value="C:cytoplasm"/>
    <property type="evidence" value="ECO:0007669"/>
    <property type="project" value="InterPro"/>
</dbReference>
<dbReference type="Proteomes" id="UP000295304">
    <property type="component" value="Unassembled WGS sequence"/>
</dbReference>
<dbReference type="Pfam" id="PF00883">
    <property type="entry name" value="Peptidase_M17"/>
    <property type="match status" value="1"/>
</dbReference>
<dbReference type="RefSeq" id="WP_243644654.1">
    <property type="nucleotide sequence ID" value="NZ_CP119676.1"/>
</dbReference>
<dbReference type="InterPro" id="IPR043472">
    <property type="entry name" value="Macro_dom-like"/>
</dbReference>
<dbReference type="PRINTS" id="PR00481">
    <property type="entry name" value="LAMNOPPTDASE"/>
</dbReference>
<feature type="domain" description="Cytosol aminopeptidase" evidence="6">
    <location>
        <begin position="330"/>
        <end position="337"/>
    </location>
</feature>
<organism evidence="7 8">
    <name type="scientific">Varunaivibrio sulfuroxidans</name>
    <dbReference type="NCBI Taxonomy" id="1773489"/>
    <lineage>
        <taxon>Bacteria</taxon>
        <taxon>Pseudomonadati</taxon>
        <taxon>Pseudomonadota</taxon>
        <taxon>Alphaproteobacteria</taxon>
        <taxon>Rhodospirillales</taxon>
        <taxon>Magnetovibrionaceae</taxon>
        <taxon>Varunaivibrio</taxon>
    </lineage>
</organism>
<evidence type="ECO:0000313" key="8">
    <source>
        <dbReference type="Proteomes" id="UP000295304"/>
    </source>
</evidence>
<evidence type="ECO:0000256" key="4">
    <source>
        <dbReference type="ARBA" id="ARBA00022801"/>
    </source>
</evidence>
<dbReference type="Gene3D" id="3.40.220.10">
    <property type="entry name" value="Leucine Aminopeptidase, subunit E, domain 1"/>
    <property type="match status" value="1"/>
</dbReference>
<dbReference type="AlphaFoldDB" id="A0A4V2UP64"/>
<proteinExistence type="inferred from homology"/>
<comment type="caution">
    <text evidence="7">The sequence shown here is derived from an EMBL/GenBank/DDBJ whole genome shotgun (WGS) entry which is preliminary data.</text>
</comment>
<evidence type="ECO:0000259" key="6">
    <source>
        <dbReference type="PROSITE" id="PS00631"/>
    </source>
</evidence>
<sequence>MPLSLAMSSLVATSDTPTVAVTALDEETFADWVLRQPSALQTWLRTTGFYAKPGTIAFLATEGDTPAPGAVSRVLFGVGAGQIEDWAALRAGLPVGVYTLDGDLSAETAHRAALGWAMEAYRFDAMKGAPGVGTNHHERHRENASAPILIWPEGCAREEVRREIEATALVRDLINTPASHMGPGELAAAAEDLAARHGATCTVIVGDDLLAADYPAIHAVGRAAAPSAAPRLIDMTWGNASDPKVTLVGKGVCFDTGGLNLKSGGNMKLMKKDMGGAAHVLGLAHMIMSAGLKLRLRVLIPAVENSVSAAALRPSDVVLTRSGKTVEIGNTDAEGRVILADALFAACAEDPELVCDFATLTGAARVALGTDIPALFGNDDTIVAAVLDAARAEGDPLWALPLWQPYARQTESLLADLRNDTDSSYGGAITAALFLQAFVASGTPWTHVDQMAWNVAGRPGRPVGGEAQGLRAFFRYLKNRFE</sequence>
<evidence type="ECO:0000256" key="1">
    <source>
        <dbReference type="ARBA" id="ARBA00009528"/>
    </source>
</evidence>
<protein>
    <submittedName>
        <fullName evidence="7">Leucyl aminopeptidase</fullName>
    </submittedName>
</protein>
<dbReference type="InterPro" id="IPR048816">
    <property type="entry name" value="Peptidase_M17_N_1"/>
</dbReference>
<dbReference type="GO" id="GO:0006508">
    <property type="term" value="P:proteolysis"/>
    <property type="evidence" value="ECO:0007669"/>
    <property type="project" value="UniProtKB-KW"/>
</dbReference>
<dbReference type="SUPFAM" id="SSF53187">
    <property type="entry name" value="Zn-dependent exopeptidases"/>
    <property type="match status" value="1"/>
</dbReference>